<gene>
    <name evidence="2" type="ORF">L484_001454</name>
</gene>
<dbReference type="STRING" id="981085.W9S230"/>
<dbReference type="InterPro" id="IPR039495">
    <property type="entry name" value="TAF1A"/>
</dbReference>
<protein>
    <submittedName>
        <fullName evidence="2">Uncharacterized protein</fullName>
    </submittedName>
</protein>
<keyword evidence="3" id="KW-1185">Reference proteome</keyword>
<dbReference type="Pfam" id="PF14929">
    <property type="entry name" value="TAF1_subA"/>
    <property type="match status" value="1"/>
</dbReference>
<feature type="region of interest" description="Disordered" evidence="1">
    <location>
        <begin position="226"/>
        <end position="260"/>
    </location>
</feature>
<dbReference type="OrthoDB" id="1899337at2759"/>
<feature type="compositionally biased region" description="Polar residues" evidence="1">
    <location>
        <begin position="226"/>
        <end position="257"/>
    </location>
</feature>
<reference evidence="3" key="1">
    <citation type="submission" date="2013-01" db="EMBL/GenBank/DDBJ databases">
        <title>Draft Genome Sequence of a Mulberry Tree, Morus notabilis C.K. Schneid.</title>
        <authorList>
            <person name="He N."/>
            <person name="Zhao S."/>
        </authorList>
    </citation>
    <scope>NUCLEOTIDE SEQUENCE</scope>
</reference>
<proteinExistence type="predicted"/>
<accession>W9S230</accession>
<dbReference type="PANTHER" id="PTHR36720">
    <property type="entry name" value="TAF RNA POLYMERASE I SUBUNIT A"/>
    <property type="match status" value="1"/>
</dbReference>
<dbReference type="GO" id="GO:0006360">
    <property type="term" value="P:transcription by RNA polymerase I"/>
    <property type="evidence" value="ECO:0007669"/>
    <property type="project" value="InterPro"/>
</dbReference>
<dbReference type="eggNOG" id="ENOG502QQ18">
    <property type="taxonomic scope" value="Eukaryota"/>
</dbReference>
<dbReference type="KEGG" id="mnt:21385056"/>
<dbReference type="GO" id="GO:0000120">
    <property type="term" value="C:RNA polymerase I transcription regulator complex"/>
    <property type="evidence" value="ECO:0007669"/>
    <property type="project" value="InterPro"/>
</dbReference>
<name>W9S230_9ROSA</name>
<sequence>MIGGQTPNFQQDDHVIANYSIERHNVKRKSVTMINDGQVGNPTSRIVLSLTKPSYALGLGSKPLRAENRARLNRLLRRLLRQQNWAEASGVLSVLLKGTGKDKSLPNNRFKYTALMEVLAHVRAEHFTATRIKNIYDVWMRKIGMPKGRLVEDKFVVHLEFILFCLTEENFEDAHQAALSLIQENEFVRDPVSCMVVGLTFYQFWYSNVPKEMLLTDSEEVAVPRQTNDNTNSQEAVTDYPHNSDSSIKEQISSTGSDGRLHRENSVRVINRMIEIENPPQNFQPQGFYANSNEDTGNNLSLSNHGVQFQYPLNFSALEGLNPCLLPVRLPRSFENPKDFLHLDKELFNDYYKEAVKYLRLALCSTPPILAALLPLIQLLLVGGQVDEALNELLKFCCNSNTTLPIRLRASLLEHFDRRNNAILSTCYEDILKKDPTCCHSLGKLVSMHQNGEYNCDSLVEMIALHLDATYAEHNTWREFASCFLKLSEHVEDRMSCCQNGNESGLERRCSVSFSEIPKIFKEGKSRNNWRLRCKWWLTRHFSRNTLASEITAGDLRLPTYKAASACHIYGPEFAYVVDVCTCLEEKNERDLFLFLQLNFGKSIRLCSSFAQNSRS</sequence>
<dbReference type="AlphaFoldDB" id="W9S230"/>
<evidence type="ECO:0000256" key="1">
    <source>
        <dbReference type="SAM" id="MobiDB-lite"/>
    </source>
</evidence>
<organism evidence="2 3">
    <name type="scientific">Morus notabilis</name>
    <dbReference type="NCBI Taxonomy" id="981085"/>
    <lineage>
        <taxon>Eukaryota</taxon>
        <taxon>Viridiplantae</taxon>
        <taxon>Streptophyta</taxon>
        <taxon>Embryophyta</taxon>
        <taxon>Tracheophyta</taxon>
        <taxon>Spermatophyta</taxon>
        <taxon>Magnoliopsida</taxon>
        <taxon>eudicotyledons</taxon>
        <taxon>Gunneridae</taxon>
        <taxon>Pentapetalae</taxon>
        <taxon>rosids</taxon>
        <taxon>fabids</taxon>
        <taxon>Rosales</taxon>
        <taxon>Moraceae</taxon>
        <taxon>Moreae</taxon>
        <taxon>Morus</taxon>
    </lineage>
</organism>
<dbReference type="PANTHER" id="PTHR36720:SF1">
    <property type="entry name" value="TAF RNA POLYMERASE I SUBUNIT A"/>
    <property type="match status" value="1"/>
</dbReference>
<evidence type="ECO:0000313" key="2">
    <source>
        <dbReference type="EMBL" id="EXC21594.1"/>
    </source>
</evidence>
<dbReference type="Proteomes" id="UP000030645">
    <property type="component" value="Unassembled WGS sequence"/>
</dbReference>
<dbReference type="EMBL" id="KE345947">
    <property type="protein sequence ID" value="EXC21594.1"/>
    <property type="molecule type" value="Genomic_DNA"/>
</dbReference>
<evidence type="ECO:0000313" key="3">
    <source>
        <dbReference type="Proteomes" id="UP000030645"/>
    </source>
</evidence>